<organism evidence="3 4">
    <name type="scientific">Mycena alexandri</name>
    <dbReference type="NCBI Taxonomy" id="1745969"/>
    <lineage>
        <taxon>Eukaryota</taxon>
        <taxon>Fungi</taxon>
        <taxon>Dikarya</taxon>
        <taxon>Basidiomycota</taxon>
        <taxon>Agaricomycotina</taxon>
        <taxon>Agaricomycetes</taxon>
        <taxon>Agaricomycetidae</taxon>
        <taxon>Agaricales</taxon>
        <taxon>Marasmiineae</taxon>
        <taxon>Mycenaceae</taxon>
        <taxon>Mycena</taxon>
    </lineage>
</organism>
<dbReference type="Pfam" id="PF18758">
    <property type="entry name" value="KDZ"/>
    <property type="match status" value="1"/>
</dbReference>
<dbReference type="PANTHER" id="PTHR33096">
    <property type="entry name" value="CXC2 DOMAIN-CONTAINING PROTEIN"/>
    <property type="match status" value="1"/>
</dbReference>
<sequence>MRRDSNKNASQTDPMSEFPEVQQLFLNETVRLHGLGYSHASQHCALCGTAVGANASQEDGRPNRFFRCKDCGLFLQCMSCCLERHTHSPLHFLEEWNGEFWTRISLKSLGLVVQLGHEGFKCKRPQPAVRHITVVDTTGIHEVDYHFCGCSRSDHANALQQFMRHEWYPASKTDPDTVATFRVLDLFRLLNVVGNVNSRDFITALERLTDATVKTGLKWLPVGDRYKAFLLMSRQYAFLQRARRAARGHDHKGIIATAQGECMVKCWPCPHDGRNLAPNWRNVDPKYLYRLVLAMDANFKMKNRIRARERDDPSLGPGWGAFVEPKAYKKHLRGYVAEKDISTCIAFAALTQKDTRNTAGLRVSGVGGVVCARHECIRPNGLGDLQKGERYANMDYILLSAVKGFDGQELTLSYDIACQWKKNFKERMEHLPKELHIDLDAIDVDSGLPVWHALAHEELCAVLNSLNYIMGVGKTDGEGIERLWAFLNGCSYQTKEMGLGNRADTVEDKLDSHNFLKNLGQADSLRRKLIVAIAERARQVEAFKDINKTVPSEKRAEWQQLIDAFAADHSKPNPYMLTNSGGPTEAEIRALLKQEEQQAVQKGELPLHATSATAFLAGGLQLEETQRRIKGEIAGRHVTADRESKIQEYRLALLAKLRKFRELQSIYTPAAVRAIAAEEAGRDGELPPPNPEHIRLWLPSELAASQRAGGGCQHNVADMEARLREGQCSNALVDIRGRLHTKRYLINFRNDNLTGQKKTTRAFTIIEQLGDRVDISSRKYTDARTALTRLWGAEYAPHLRVLKPADLRLEGEESRDPGAAAASDRAAMKKLARAGNRGAQPMRSDASSSKTAGVSWIWISPGALDESEKDLHESLRVEWSRAKARKNRWDEEVELLREEMRRVLRYLVWETGRWERLGREAADRSDVTPDLRDGLRAYAAKQADMHRELGSLFQGEMGQTVEEATASAIASGFGADDEGLAPLFTQGTFHLIYDSARYILIVALAAE</sequence>
<gene>
    <name evidence="3" type="ORF">C8F04DRAFT_946399</name>
</gene>
<dbReference type="Proteomes" id="UP001218188">
    <property type="component" value="Unassembled WGS sequence"/>
</dbReference>
<reference evidence="3" key="1">
    <citation type="submission" date="2023-03" db="EMBL/GenBank/DDBJ databases">
        <title>Massive genome expansion in bonnet fungi (Mycena s.s.) driven by repeated elements and novel gene families across ecological guilds.</title>
        <authorList>
            <consortium name="Lawrence Berkeley National Laboratory"/>
            <person name="Harder C.B."/>
            <person name="Miyauchi S."/>
            <person name="Viragh M."/>
            <person name="Kuo A."/>
            <person name="Thoen E."/>
            <person name="Andreopoulos B."/>
            <person name="Lu D."/>
            <person name="Skrede I."/>
            <person name="Drula E."/>
            <person name="Henrissat B."/>
            <person name="Morin E."/>
            <person name="Kohler A."/>
            <person name="Barry K."/>
            <person name="LaButti K."/>
            <person name="Morin E."/>
            <person name="Salamov A."/>
            <person name="Lipzen A."/>
            <person name="Mereny Z."/>
            <person name="Hegedus B."/>
            <person name="Baldrian P."/>
            <person name="Stursova M."/>
            <person name="Weitz H."/>
            <person name="Taylor A."/>
            <person name="Grigoriev I.V."/>
            <person name="Nagy L.G."/>
            <person name="Martin F."/>
            <person name="Kauserud H."/>
        </authorList>
    </citation>
    <scope>NUCLEOTIDE SEQUENCE</scope>
    <source>
        <strain evidence="3">CBHHK200</strain>
    </source>
</reference>
<proteinExistence type="predicted"/>
<dbReference type="InterPro" id="IPR040521">
    <property type="entry name" value="KDZ"/>
</dbReference>
<evidence type="ECO:0000313" key="3">
    <source>
        <dbReference type="EMBL" id="KAJ7041928.1"/>
    </source>
</evidence>
<dbReference type="Pfam" id="PF18803">
    <property type="entry name" value="CxC2"/>
    <property type="match status" value="1"/>
</dbReference>
<comment type="caution">
    <text evidence="3">The sequence shown here is derived from an EMBL/GenBank/DDBJ whole genome shotgun (WGS) entry which is preliminary data.</text>
</comment>
<name>A0AAD6TCQ1_9AGAR</name>
<feature type="domain" description="CxC2-like cysteine cluster KDZ transposase-associated" evidence="2">
    <location>
        <begin position="106"/>
        <end position="212"/>
    </location>
</feature>
<keyword evidence="4" id="KW-1185">Reference proteome</keyword>
<protein>
    <recommendedName>
        <fullName evidence="2">CxC2-like cysteine cluster KDZ transposase-associated domain-containing protein</fullName>
    </recommendedName>
</protein>
<evidence type="ECO:0000259" key="2">
    <source>
        <dbReference type="Pfam" id="PF18803"/>
    </source>
</evidence>
<feature type="region of interest" description="Disordered" evidence="1">
    <location>
        <begin position="812"/>
        <end position="848"/>
    </location>
</feature>
<dbReference type="EMBL" id="JARJCM010000014">
    <property type="protein sequence ID" value="KAJ7041928.1"/>
    <property type="molecule type" value="Genomic_DNA"/>
</dbReference>
<evidence type="ECO:0000313" key="4">
    <source>
        <dbReference type="Proteomes" id="UP001218188"/>
    </source>
</evidence>
<dbReference type="AlphaFoldDB" id="A0AAD6TCQ1"/>
<dbReference type="InterPro" id="IPR041457">
    <property type="entry name" value="CxC2_KDZ-assoc"/>
</dbReference>
<evidence type="ECO:0000256" key="1">
    <source>
        <dbReference type="SAM" id="MobiDB-lite"/>
    </source>
</evidence>
<accession>A0AAD6TCQ1</accession>
<dbReference type="PANTHER" id="PTHR33096:SF1">
    <property type="entry name" value="CXC1-LIKE CYSTEINE CLUSTER ASSOCIATED WITH KDZ TRANSPOSASES DOMAIN-CONTAINING PROTEIN"/>
    <property type="match status" value="1"/>
</dbReference>